<dbReference type="RefSeq" id="WP_074486032.1">
    <property type="nucleotide sequence ID" value="NZ_FMXP01000014.1"/>
</dbReference>
<protein>
    <submittedName>
        <fullName evidence="1">Uncharacterized protein</fullName>
    </submittedName>
</protein>
<evidence type="ECO:0000313" key="2">
    <source>
        <dbReference type="Proteomes" id="UP000182508"/>
    </source>
</evidence>
<organism evidence="1 2">
    <name type="scientific">Streptococcus henryi</name>
    <dbReference type="NCBI Taxonomy" id="439219"/>
    <lineage>
        <taxon>Bacteria</taxon>
        <taxon>Bacillati</taxon>
        <taxon>Bacillota</taxon>
        <taxon>Bacilli</taxon>
        <taxon>Lactobacillales</taxon>
        <taxon>Streptococcaceae</taxon>
        <taxon>Streptococcus</taxon>
    </lineage>
</organism>
<sequence>MEKPKQPPFNGLKSTERLRDIYRQAYLELEAGDRIKLSRFDNFKVDWRQVEEEETFEAFLDLNDGKVLRYICQLEAPDEVKTLLDKIEQTEFFFRLYQEANGSDS</sequence>
<evidence type="ECO:0000313" key="1">
    <source>
        <dbReference type="EMBL" id="SDB24002.1"/>
    </source>
</evidence>
<keyword evidence="2" id="KW-1185">Reference proteome</keyword>
<proteinExistence type="predicted"/>
<gene>
    <name evidence="1" type="ORF">SAMN02910293_01210</name>
</gene>
<dbReference type="STRING" id="439219.SAMN02910293_01210"/>
<dbReference type="EMBL" id="FMXP01000014">
    <property type="protein sequence ID" value="SDB24002.1"/>
    <property type="molecule type" value="Genomic_DNA"/>
</dbReference>
<accession>A0A1G6BTU2</accession>
<reference evidence="1 2" key="1">
    <citation type="submission" date="2016-10" db="EMBL/GenBank/DDBJ databases">
        <authorList>
            <person name="de Groot N.N."/>
        </authorList>
    </citation>
    <scope>NUCLEOTIDE SEQUENCE [LARGE SCALE GENOMIC DNA]</scope>
    <source>
        <strain evidence="1 2">A-4</strain>
    </source>
</reference>
<name>A0A1G6BTU2_9STRE</name>
<dbReference type="Proteomes" id="UP000182508">
    <property type="component" value="Unassembled WGS sequence"/>
</dbReference>
<dbReference type="AlphaFoldDB" id="A0A1G6BTU2"/>